<name>A0ABW8YX00_9FLAO</name>
<dbReference type="SUPFAM" id="SSF49464">
    <property type="entry name" value="Carboxypeptidase regulatory domain-like"/>
    <property type="match status" value="1"/>
</dbReference>
<dbReference type="InterPro" id="IPR036942">
    <property type="entry name" value="Beta-barrel_TonB_sf"/>
</dbReference>
<gene>
    <name evidence="6" type="ORF">ABS766_10550</name>
</gene>
<dbReference type="EMBL" id="JBELPZ010000009">
    <property type="protein sequence ID" value="MFL9844856.1"/>
    <property type="molecule type" value="Genomic_DNA"/>
</dbReference>
<comment type="subcellular location">
    <subcellularLocation>
        <location evidence="1">Cell outer membrane</location>
    </subcellularLocation>
</comment>
<dbReference type="SMART" id="SM00965">
    <property type="entry name" value="STN"/>
    <property type="match status" value="1"/>
</dbReference>
<dbReference type="InterPro" id="IPR012910">
    <property type="entry name" value="Plug_dom"/>
</dbReference>
<keyword evidence="4" id="KW-0998">Cell outer membrane</keyword>
<dbReference type="Pfam" id="PF13715">
    <property type="entry name" value="CarbopepD_reg_2"/>
    <property type="match status" value="1"/>
</dbReference>
<feature type="domain" description="Secretin/TonB short N-terminal" evidence="5">
    <location>
        <begin position="10"/>
        <end position="61"/>
    </location>
</feature>
<evidence type="ECO:0000259" key="5">
    <source>
        <dbReference type="SMART" id="SM00965"/>
    </source>
</evidence>
<organism evidence="6 7">
    <name type="scientific">Flavobacterium rhizosphaerae</name>
    <dbReference type="NCBI Taxonomy" id="3163298"/>
    <lineage>
        <taxon>Bacteria</taxon>
        <taxon>Pseudomonadati</taxon>
        <taxon>Bacteroidota</taxon>
        <taxon>Flavobacteriia</taxon>
        <taxon>Flavobacteriales</taxon>
        <taxon>Flavobacteriaceae</taxon>
        <taxon>Flavobacterium</taxon>
    </lineage>
</organism>
<dbReference type="Gene3D" id="2.170.130.10">
    <property type="entry name" value="TonB-dependent receptor, plug domain"/>
    <property type="match status" value="1"/>
</dbReference>
<keyword evidence="2" id="KW-0813">Transport</keyword>
<evidence type="ECO:0000256" key="2">
    <source>
        <dbReference type="ARBA" id="ARBA00022448"/>
    </source>
</evidence>
<dbReference type="InterPro" id="IPR011662">
    <property type="entry name" value="Secretin/TonB_short_N"/>
</dbReference>
<dbReference type="Gene3D" id="2.40.170.20">
    <property type="entry name" value="TonB-dependent receptor, beta-barrel domain"/>
    <property type="match status" value="1"/>
</dbReference>
<dbReference type="PANTHER" id="PTHR40980:SF4">
    <property type="entry name" value="TONB-DEPENDENT RECEPTOR-LIKE BETA-BARREL DOMAIN-CONTAINING PROTEIN"/>
    <property type="match status" value="1"/>
</dbReference>
<keyword evidence="3" id="KW-0472">Membrane</keyword>
<dbReference type="SUPFAM" id="SSF56935">
    <property type="entry name" value="Porins"/>
    <property type="match status" value="1"/>
</dbReference>
<dbReference type="Gene3D" id="2.60.40.1120">
    <property type="entry name" value="Carboxypeptidase-like, regulatory domain"/>
    <property type="match status" value="1"/>
</dbReference>
<dbReference type="Proteomes" id="UP001629156">
    <property type="component" value="Unassembled WGS sequence"/>
</dbReference>
<keyword evidence="7" id="KW-1185">Reference proteome</keyword>
<evidence type="ECO:0000256" key="1">
    <source>
        <dbReference type="ARBA" id="ARBA00004442"/>
    </source>
</evidence>
<reference evidence="6 7" key="1">
    <citation type="submission" date="2024-06" db="EMBL/GenBank/DDBJ databases">
        <authorList>
            <person name="Kaempfer P."/>
            <person name="Viver T."/>
        </authorList>
    </citation>
    <scope>NUCLEOTIDE SEQUENCE [LARGE SCALE GENOMIC DNA]</scope>
    <source>
        <strain evidence="6 7">ST-119</strain>
    </source>
</reference>
<dbReference type="InterPro" id="IPR008969">
    <property type="entry name" value="CarboxyPept-like_regulatory"/>
</dbReference>
<dbReference type="InterPro" id="IPR037066">
    <property type="entry name" value="Plug_dom_sf"/>
</dbReference>
<evidence type="ECO:0000313" key="6">
    <source>
        <dbReference type="EMBL" id="MFL9844856.1"/>
    </source>
</evidence>
<proteinExistence type="predicted"/>
<comment type="caution">
    <text evidence="6">The sequence shown here is derived from an EMBL/GenBank/DDBJ whole genome shotgun (WGS) entry which is preliminary data.</text>
</comment>
<evidence type="ECO:0000313" key="7">
    <source>
        <dbReference type="Proteomes" id="UP001629156"/>
    </source>
</evidence>
<protein>
    <submittedName>
        <fullName evidence="6">Carboxypeptidase-like regulatory domain-containing protein</fullName>
    </submittedName>
</protein>
<dbReference type="PANTHER" id="PTHR40980">
    <property type="entry name" value="PLUG DOMAIN-CONTAINING PROTEIN"/>
    <property type="match status" value="1"/>
</dbReference>
<evidence type="ECO:0000256" key="4">
    <source>
        <dbReference type="ARBA" id="ARBA00023237"/>
    </source>
</evidence>
<dbReference type="Pfam" id="PF07715">
    <property type="entry name" value="Plug"/>
    <property type="match status" value="1"/>
</dbReference>
<sequence>MDNLESRTPYKFIYSDDTNLDAPRISLVKENVSIDEVLKDLQELTKLNFMRDGNNIAVNRKKEKKKGKITGKVVDETGFALPGATLFIEETGVTGISDNDGNYVLEAEPGTYTIQASFISYQTQQITGVKVTESDVTPLNISLKEDAQSLNEVVITYTYQKARATTEGMLLEQKNAAQLSDGISAEQIERTPDRDVGATLKRINGVTTIDERFVVVRSMGERWNQAILDGIPLPSTDPVQQQFNFELIPTAMVESVVVSKNATPDMYANFAGGYVEVRTRDIPKENFTTIQVGTSYNDRSTFNDRLTKQMGNTDYLGIDDGTRDYPADLENIPLPDNEAASGPYFEQSRRFTQDNFTTYKTNTAPGSSLQFGIGRVYEMDNNSRWGFVGSLIFRNTQEQLQIDHTERGTWMWNSSFAPEGEDGREYAVFEQYGFKNSGASYTYNSVLGGMFNTGIQWGDHKITLRNTLLHIYDNTLTQITGWNYYGDSQSDILNGTALPYTQEIDYPVYQTFLQNKIEGEHKFGKLEVKWYAAYSDVSKDTKDATFMNKLRTRVGDDVLVYQQIYNSSLNNLKRANFTNTEKDYNAAINFSYPFNFSESFTNNVKAGYFGTYKKATNRQESASLMVAGQGTNRADIYFPVSELLNGSYYNWGGFGWTRPTLYGNQYIGDVKIHSPFLMLDNKLGKFVRFVWGLRAESFLYTQIASQSDNELSFEAEQKDDVLWQYLPSANLTISPTSKTNLRLGYNKSVLRPQFAERLKIPYYDPVRSANVLNFTEGITSTIVENYDIKAEWFPTRGEILSAGVYKKKIKDPIEAITQIGSDGGSRSIYNINSHSAKLWGLEIELYKNLTFLGEGETLKNIYLYGNAAFNKTEVTGYVNFDGTGGLYEANRPLYGQSPYNYNIGMDYIGERLNLSIRQNGTGDQYILVGFDYNAEEIRMPYAITDAQIGYRFLPEKNLELRLGIKNMFDTPIEIYNNNNSYSKLLDVPIGTNPRSQRGLGAGATRHYDEGIDRLLFKAWSGRTIRLSLNYSF</sequence>
<dbReference type="RefSeq" id="WP_408085111.1">
    <property type="nucleotide sequence ID" value="NZ_JBELPZ010000009.1"/>
</dbReference>
<accession>A0ABW8YX00</accession>
<evidence type="ECO:0000256" key="3">
    <source>
        <dbReference type="ARBA" id="ARBA00023136"/>
    </source>
</evidence>